<name>A0A1W1ECL2_9ZZZZ</name>
<dbReference type="Gene3D" id="1.20.1260.10">
    <property type="match status" value="1"/>
</dbReference>
<dbReference type="InterPro" id="IPR009078">
    <property type="entry name" value="Ferritin-like_SF"/>
</dbReference>
<evidence type="ECO:0000259" key="1">
    <source>
        <dbReference type="Pfam" id="PF09968"/>
    </source>
</evidence>
<organism evidence="2">
    <name type="scientific">hydrothermal vent metagenome</name>
    <dbReference type="NCBI Taxonomy" id="652676"/>
    <lineage>
        <taxon>unclassified sequences</taxon>
        <taxon>metagenomes</taxon>
        <taxon>ecological metagenomes</taxon>
    </lineage>
</organism>
<dbReference type="InterPro" id="IPR019243">
    <property type="entry name" value="DUF2202"/>
</dbReference>
<dbReference type="EMBL" id="FPKX01000020">
    <property type="protein sequence ID" value="SFZ97799.1"/>
    <property type="molecule type" value="Genomic_DNA"/>
</dbReference>
<dbReference type="Pfam" id="PF09968">
    <property type="entry name" value="DUF2202"/>
    <property type="match status" value="1"/>
</dbReference>
<protein>
    <submittedName>
        <fullName evidence="2">Uncharacterized protein MJ0754</fullName>
    </submittedName>
</protein>
<feature type="domain" description="DUF2202" evidence="1">
    <location>
        <begin position="53"/>
        <end position="192"/>
    </location>
</feature>
<reference evidence="2" key="1">
    <citation type="submission" date="2016-10" db="EMBL/GenBank/DDBJ databases">
        <authorList>
            <person name="de Groot N.N."/>
        </authorList>
    </citation>
    <scope>NUCLEOTIDE SEQUENCE</scope>
</reference>
<gene>
    <name evidence="2" type="ORF">MNB_SV-5-170</name>
</gene>
<evidence type="ECO:0000313" key="2">
    <source>
        <dbReference type="EMBL" id="SFZ97799.1"/>
    </source>
</evidence>
<dbReference type="AlphaFoldDB" id="A0A1W1ECL2"/>
<dbReference type="InterPro" id="IPR012347">
    <property type="entry name" value="Ferritin-like"/>
</dbReference>
<dbReference type="SUPFAM" id="SSF47240">
    <property type="entry name" value="Ferritin-like"/>
    <property type="match status" value="1"/>
</dbReference>
<proteinExistence type="predicted"/>
<dbReference type="PROSITE" id="PS51257">
    <property type="entry name" value="PROKAR_LIPOPROTEIN"/>
    <property type="match status" value="1"/>
</dbReference>
<sequence length="195" mass="22199">MNKISRRNFFTNSIFALLSGVGLASCSSGDSPIENTALETESNDDIVSIDEQKDEIFYIYQEEKLARDAYITLGKLYPKENTFKSIQVSEQRHIDSARGLCEKYEIDISDVDEDSVGNFVIDVLQELYNTVIDEGRKGLLEALKMGELIEITDIDDLQRIIDNFYMPDDVITVYEKLKEGSYNHLESFQVAIKKA</sequence>
<dbReference type="CDD" id="cd01048">
    <property type="entry name" value="Ferritin_like_AB2"/>
    <property type="match status" value="1"/>
</dbReference>
<accession>A0A1W1ECL2</accession>